<gene>
    <name evidence="1" type="ORF">BcepSaruman_022</name>
</gene>
<name>A0A4D5ZBS2_9CAUD</name>
<evidence type="ECO:0000313" key="2">
    <source>
        <dbReference type="Proteomes" id="UP000296455"/>
    </source>
</evidence>
<keyword evidence="2" id="KW-1185">Reference proteome</keyword>
<dbReference type="Proteomes" id="UP000296455">
    <property type="component" value="Segment"/>
</dbReference>
<dbReference type="EMBL" id="MK552140">
    <property type="protein sequence ID" value="QBX06435.1"/>
    <property type="molecule type" value="Genomic_DNA"/>
</dbReference>
<sequence>MAYKKTRVLLRKYSAIQITPEWGDDPDDYTAVIGRRVIKRSGNKFRGGEVINTVTGVTINPHTDHPAFTFAEDDSIVDARTCCVVGLDYVEKGAKNG</sequence>
<accession>A0A4D5ZBS2</accession>
<protein>
    <submittedName>
        <fullName evidence="1">Uncharacterized protein</fullName>
    </submittedName>
</protein>
<evidence type="ECO:0000313" key="1">
    <source>
        <dbReference type="EMBL" id="QBX06435.1"/>
    </source>
</evidence>
<proteinExistence type="predicted"/>
<reference evidence="1 2" key="1">
    <citation type="submission" date="2019-02" db="EMBL/GenBank/DDBJ databases">
        <title>Complete genome sequence of Burkholderia cenocepacia phage BcepSaruman.</title>
        <authorList>
            <person name="Park K."/>
            <person name="Liu M."/>
            <person name="Gill J."/>
        </authorList>
    </citation>
    <scope>NUCLEOTIDE SEQUENCE [LARGE SCALE GENOMIC DNA]</scope>
</reference>
<organism evidence="1 2">
    <name type="scientific">Burkholderia phage BcepSaruman</name>
    <dbReference type="NCBI Taxonomy" id="2530032"/>
    <lineage>
        <taxon>Viruses</taxon>
        <taxon>Duplodnaviria</taxon>
        <taxon>Heunggongvirae</taxon>
        <taxon>Uroviricota</taxon>
        <taxon>Caudoviricetes</taxon>
        <taxon>Sarumanvirus</taxon>
        <taxon>Sarumanvirus bcepsaruman</taxon>
    </lineage>
</organism>